<dbReference type="InterPro" id="IPR032812">
    <property type="entry name" value="SbsA_Ig"/>
</dbReference>
<dbReference type="Pfam" id="PF13205">
    <property type="entry name" value="Big_5"/>
    <property type="match status" value="1"/>
</dbReference>
<accession>A0A9R1CCG0</accession>
<name>A0A9R1CCG0_9BACT</name>
<comment type="caution">
    <text evidence="4">The sequence shown here is derived from an EMBL/GenBank/DDBJ whole genome shotgun (WGS) entry which is preliminary data.</text>
</comment>
<evidence type="ECO:0000313" key="4">
    <source>
        <dbReference type="EMBL" id="GJG59942.1"/>
    </source>
</evidence>
<protein>
    <recommendedName>
        <fullName evidence="3">SbsA Ig-like domain-containing protein</fullName>
    </recommendedName>
</protein>
<evidence type="ECO:0000259" key="3">
    <source>
        <dbReference type="Pfam" id="PF13205"/>
    </source>
</evidence>
<evidence type="ECO:0000256" key="1">
    <source>
        <dbReference type="ARBA" id="ARBA00022729"/>
    </source>
</evidence>
<feature type="region of interest" description="Disordered" evidence="2">
    <location>
        <begin position="1"/>
        <end position="28"/>
    </location>
</feature>
<gene>
    <name evidence="4" type="ORF">PRLR5076_27930</name>
</gene>
<reference evidence="4" key="1">
    <citation type="journal article" date="2022" name="Int. J. Syst. Evol. Microbiol.">
        <title>Prevotella lacticifex sp. nov., isolated from the rumen of cows.</title>
        <authorList>
            <person name="Shinkai T."/>
            <person name="Ikeyama N."/>
            <person name="Kumagai M."/>
            <person name="Ohmori H."/>
            <person name="Sakamoto M."/>
            <person name="Ohkuma M."/>
            <person name="Mitsumori M."/>
        </authorList>
    </citation>
    <scope>NUCLEOTIDE SEQUENCE</scope>
    <source>
        <strain evidence="4">R5076</strain>
    </source>
</reference>
<evidence type="ECO:0000256" key="2">
    <source>
        <dbReference type="SAM" id="MobiDB-lite"/>
    </source>
</evidence>
<dbReference type="EMBL" id="BPUB01000002">
    <property type="protein sequence ID" value="GJG59942.1"/>
    <property type="molecule type" value="Genomic_DNA"/>
</dbReference>
<keyword evidence="1" id="KW-0732">Signal</keyword>
<keyword evidence="5" id="KW-1185">Reference proteome</keyword>
<dbReference type="Proteomes" id="UP000825483">
    <property type="component" value="Unassembled WGS sequence"/>
</dbReference>
<sequence length="630" mass="71974">MGQPDGGWYDETPPQVIAESPSDGATGVNSKKATLYFSEYIKIDNPTENVVVSPPQKEAPEIKNEGKKISVKLIDDLKPNTTYTIDFSNAISDNNEGNPLGNYTYTFSTGDHIDTMEVAGCVVEADNLEPVKGILVGLYDNFADSAFTTLPMLRVARTDDTGHFDIKGVRNGKYHVFALQDADNNYIFNAKSEMIAFDKTVYATTCRPDIRQDTIWRDSLHIQDIKRIPYTHFLPDNIVLRAFNEELTDRYFQKADRAEADHFSLIFTYGDSEMPRIKGLNFNADNAFIVEPSVNTDTITYWLRDSALVDQDTLNIQLQYRMTDSTGTLVPQTDTLQILSKQPYEKRLKKQQEQFDKWKKAQEKRKKKGESYQTVMPAEVLKPDYNIGSTINPDQTPTIYMPKPLARMDTAKIHLYEKIDTTWTPIPFQIGEDPSRPRTYRLIGEWRPGRQYSLETDSMAFTDIYGHVSAADKQGFRVPEEDEYNTLPVNITGFDGKHIVVRLLDQSGKTIKEQASDNSQVVFQWIKPGTYYMSMFVDDNRNGRWDTGDYKANRQPEALYYYDDKIERKAKWDDVVTWNPTAKPLNQQKPSRLVKTKSTAQKKIKNRNAERAKSLGIPYIPGQTGVTEKK</sequence>
<evidence type="ECO:0000313" key="5">
    <source>
        <dbReference type="Proteomes" id="UP000825483"/>
    </source>
</evidence>
<dbReference type="SUPFAM" id="SSF49478">
    <property type="entry name" value="Cna protein B-type domain"/>
    <property type="match status" value="1"/>
</dbReference>
<dbReference type="AlphaFoldDB" id="A0A9R1CCG0"/>
<proteinExistence type="predicted"/>
<feature type="domain" description="SbsA Ig-like" evidence="3">
    <location>
        <begin position="10"/>
        <end position="109"/>
    </location>
</feature>
<organism evidence="4 5">
    <name type="scientific">Prevotella lacticifex</name>
    <dbReference type="NCBI Taxonomy" id="2854755"/>
    <lineage>
        <taxon>Bacteria</taxon>
        <taxon>Pseudomonadati</taxon>
        <taxon>Bacteroidota</taxon>
        <taxon>Bacteroidia</taxon>
        <taxon>Bacteroidales</taxon>
        <taxon>Prevotellaceae</taxon>
        <taxon>Prevotella</taxon>
    </lineage>
</organism>